<comment type="caution">
    <text evidence="1">The sequence shown here is derived from an EMBL/GenBank/DDBJ whole genome shotgun (WGS) entry which is preliminary data.</text>
</comment>
<reference evidence="1 2" key="1">
    <citation type="submission" date="2021-06" db="EMBL/GenBank/DDBJ databases">
        <authorList>
            <person name="Kallberg Y."/>
            <person name="Tangrot J."/>
            <person name="Rosling A."/>
        </authorList>
    </citation>
    <scope>NUCLEOTIDE SEQUENCE [LARGE SCALE GENOMIC DNA]</scope>
    <source>
        <strain evidence="1 2">120-4 pot B 10/14</strain>
    </source>
</reference>
<accession>A0ABN7X0R7</accession>
<gene>
    <name evidence="1" type="ORF">GMARGA_LOCUS36977</name>
</gene>
<feature type="non-terminal residue" evidence="1">
    <location>
        <position position="1"/>
    </location>
</feature>
<protein>
    <submittedName>
        <fullName evidence="1">9692_t:CDS:1</fullName>
    </submittedName>
</protein>
<dbReference type="Proteomes" id="UP000789901">
    <property type="component" value="Unassembled WGS sequence"/>
</dbReference>
<name>A0ABN7X0R7_GIGMA</name>
<sequence length="117" mass="14071">ENRRVRRKRLEIDMENVNEKDWKEYRAFLSKELKKKLSKDIGKENLLESKTLDELWDIIESSIKKSATNTLPQKKKMRVIEDIAHTDAVTKKLRKDIRTLGKWCRRLRKNKEKGISY</sequence>
<organism evidence="1 2">
    <name type="scientific">Gigaspora margarita</name>
    <dbReference type="NCBI Taxonomy" id="4874"/>
    <lineage>
        <taxon>Eukaryota</taxon>
        <taxon>Fungi</taxon>
        <taxon>Fungi incertae sedis</taxon>
        <taxon>Mucoromycota</taxon>
        <taxon>Glomeromycotina</taxon>
        <taxon>Glomeromycetes</taxon>
        <taxon>Diversisporales</taxon>
        <taxon>Gigasporaceae</taxon>
        <taxon>Gigaspora</taxon>
    </lineage>
</organism>
<evidence type="ECO:0000313" key="1">
    <source>
        <dbReference type="EMBL" id="CAG8844231.1"/>
    </source>
</evidence>
<proteinExistence type="predicted"/>
<keyword evidence="2" id="KW-1185">Reference proteome</keyword>
<dbReference type="EMBL" id="CAJVQB010075142">
    <property type="protein sequence ID" value="CAG8844231.1"/>
    <property type="molecule type" value="Genomic_DNA"/>
</dbReference>
<evidence type="ECO:0000313" key="2">
    <source>
        <dbReference type="Proteomes" id="UP000789901"/>
    </source>
</evidence>